<dbReference type="RefSeq" id="WP_186859648.1">
    <property type="nucleotide sequence ID" value="NZ_JACOOO010000013.1"/>
</dbReference>
<evidence type="ECO:0000313" key="3">
    <source>
        <dbReference type="Proteomes" id="UP000596929"/>
    </source>
</evidence>
<dbReference type="Proteomes" id="UP000596929">
    <property type="component" value="Unassembled WGS sequence"/>
</dbReference>
<feature type="transmembrane region" description="Helical" evidence="1">
    <location>
        <begin position="6"/>
        <end position="23"/>
    </location>
</feature>
<protein>
    <recommendedName>
        <fullName evidence="4">DUF1453 domain-containing protein</fullName>
    </recommendedName>
</protein>
<name>A0ABR7DCR8_9CLOT</name>
<organism evidence="2 3">
    <name type="scientific">Clostridium hominis</name>
    <dbReference type="NCBI Taxonomy" id="2763036"/>
    <lineage>
        <taxon>Bacteria</taxon>
        <taxon>Bacillati</taxon>
        <taxon>Bacillota</taxon>
        <taxon>Clostridia</taxon>
        <taxon>Eubacteriales</taxon>
        <taxon>Clostridiaceae</taxon>
        <taxon>Clostridium</taxon>
    </lineage>
</organism>
<keyword evidence="3" id="KW-1185">Reference proteome</keyword>
<feature type="transmembrane region" description="Helical" evidence="1">
    <location>
        <begin position="111"/>
        <end position="131"/>
    </location>
</feature>
<feature type="transmembrane region" description="Helical" evidence="1">
    <location>
        <begin position="72"/>
        <end position="91"/>
    </location>
</feature>
<accession>A0ABR7DCR8</accession>
<evidence type="ECO:0000256" key="1">
    <source>
        <dbReference type="SAM" id="Phobius"/>
    </source>
</evidence>
<evidence type="ECO:0008006" key="4">
    <source>
        <dbReference type="Google" id="ProtNLM"/>
    </source>
</evidence>
<dbReference type="EMBL" id="JACOOO010000013">
    <property type="protein sequence ID" value="MBC5628653.1"/>
    <property type="molecule type" value="Genomic_DNA"/>
</dbReference>
<keyword evidence="1" id="KW-0812">Transmembrane</keyword>
<comment type="caution">
    <text evidence="2">The sequence shown here is derived from an EMBL/GenBank/DDBJ whole genome shotgun (WGS) entry which is preliminary data.</text>
</comment>
<keyword evidence="1" id="KW-1133">Transmembrane helix</keyword>
<evidence type="ECO:0000313" key="2">
    <source>
        <dbReference type="EMBL" id="MBC5628653.1"/>
    </source>
</evidence>
<keyword evidence="1" id="KW-0472">Membrane</keyword>
<reference evidence="2 3" key="1">
    <citation type="submission" date="2020-08" db="EMBL/GenBank/DDBJ databases">
        <title>Genome public.</title>
        <authorList>
            <person name="Liu C."/>
            <person name="Sun Q."/>
        </authorList>
    </citation>
    <scope>NUCLEOTIDE SEQUENCE [LARGE SCALE GENOMIC DNA]</scope>
    <source>
        <strain evidence="2 3">NSJ-6</strain>
    </source>
</reference>
<gene>
    <name evidence="2" type="ORF">H8S20_07100</name>
</gene>
<proteinExistence type="predicted"/>
<sequence>MRIFILFSNIIVPIIMICIGVLYNRSSNKKVNRILGLFMPIAVIGSGLGEENNNDFLNGINPIKSSNKKCGMIWFISGLATFIITIIVLMINKSDILSTTSFLDNNNVSVIMLEVEFAIAVMIFISTKFILKKDFYKKSDSPKI</sequence>